<dbReference type="EMBL" id="QKXC01000110">
    <property type="protein sequence ID" value="RBR19866.1"/>
    <property type="molecule type" value="Genomic_DNA"/>
</dbReference>
<dbReference type="Proteomes" id="UP000253153">
    <property type="component" value="Unassembled WGS sequence"/>
</dbReference>
<evidence type="ECO:0000313" key="2">
    <source>
        <dbReference type="EMBL" id="RBR19866.1"/>
    </source>
</evidence>
<comment type="caution">
    <text evidence="2">The sequence shown here is derived from an EMBL/GenBank/DDBJ whole genome shotgun (WGS) entry which is preliminary data.</text>
</comment>
<organism evidence="2 3">
    <name type="scientific">Fusarium coffeatum</name>
    <dbReference type="NCBI Taxonomy" id="231269"/>
    <lineage>
        <taxon>Eukaryota</taxon>
        <taxon>Fungi</taxon>
        <taxon>Dikarya</taxon>
        <taxon>Ascomycota</taxon>
        <taxon>Pezizomycotina</taxon>
        <taxon>Sordariomycetes</taxon>
        <taxon>Hypocreomycetidae</taxon>
        <taxon>Hypocreales</taxon>
        <taxon>Nectriaceae</taxon>
        <taxon>Fusarium</taxon>
        <taxon>Fusarium incarnatum-equiseti species complex</taxon>
    </lineage>
</organism>
<dbReference type="GeneID" id="41994914"/>
<keyword evidence="3" id="KW-1185">Reference proteome</keyword>
<feature type="region of interest" description="Disordered" evidence="1">
    <location>
        <begin position="410"/>
        <end position="475"/>
    </location>
</feature>
<evidence type="ECO:0008006" key="4">
    <source>
        <dbReference type="Google" id="ProtNLM"/>
    </source>
</evidence>
<sequence>MPQTVPQYSPALGIRLEGNQASYAPGDTIIGHVYRKNHAVSPSASIQIKLGGRTKTKLIVSSGGNKRTTYRGRFNLIPEKIHWKQIFEGPLHIEQGGDEQVWPFAITLPKYVDPRYLQNGEQHESYLPLDATDCVLPSTYSYPTAGTTEAFVEYYLTATLRMRGNGASNGASAVLPITVKNLENGPPIADFAVKRAKSSQTIYTYRLVPTMKEVKLSFSQKFKQVLQTTSVPTFAFNMFVGLPTIIQLDNPNPIPFKLHIVPDLKASSEALRDVKHQVRLTYVSIRIFTLTEVICEGSFSPHTKDKTNEYDLCVMSALSQGIKDGIYIPCTDGESAVDIGEMINLRLGHFQRGFPQLPGDRRLSFDPTFTTYNIRKSHRLKWEVKGIVAEEGFKEYGAVPITLLAPSDEHGIGGLDQNPSNPVPMVESAGESVAGPSQIQRNESWIQPPAEDEAPPSFNQAVKEDTPRPAEKAAA</sequence>
<dbReference type="InterPro" id="IPR014752">
    <property type="entry name" value="Arrestin-like_C"/>
</dbReference>
<protein>
    <recommendedName>
        <fullName evidence="4">Arrestin-like N-terminal domain-containing protein</fullName>
    </recommendedName>
</protein>
<feature type="compositionally biased region" description="Polar residues" evidence="1">
    <location>
        <begin position="435"/>
        <end position="445"/>
    </location>
</feature>
<feature type="compositionally biased region" description="Basic and acidic residues" evidence="1">
    <location>
        <begin position="462"/>
        <end position="475"/>
    </location>
</feature>
<evidence type="ECO:0000313" key="3">
    <source>
        <dbReference type="Proteomes" id="UP000253153"/>
    </source>
</evidence>
<dbReference type="OrthoDB" id="2333384at2759"/>
<dbReference type="RefSeq" id="XP_031016358.1">
    <property type="nucleotide sequence ID" value="XM_031159618.1"/>
</dbReference>
<dbReference type="Gene3D" id="2.60.40.640">
    <property type="match status" value="1"/>
</dbReference>
<dbReference type="AlphaFoldDB" id="A0A366RTS9"/>
<reference evidence="2 3" key="1">
    <citation type="submission" date="2018-06" db="EMBL/GenBank/DDBJ databases">
        <title>Fusarium incarnatum-equiseti species complex species 28.</title>
        <authorList>
            <person name="Gardiner D.M."/>
        </authorList>
    </citation>
    <scope>NUCLEOTIDE SEQUENCE [LARGE SCALE GENOMIC DNA]</scope>
    <source>
        <strain evidence="2 3">FIESC_28</strain>
    </source>
</reference>
<name>A0A366RTS9_9HYPO</name>
<evidence type="ECO:0000256" key="1">
    <source>
        <dbReference type="SAM" id="MobiDB-lite"/>
    </source>
</evidence>
<proteinExistence type="predicted"/>
<accession>A0A366RTS9</accession>
<gene>
    <name evidence="2" type="ORF">FIESC28_05472</name>
</gene>